<evidence type="ECO:0000313" key="1">
    <source>
        <dbReference type="EMBL" id="CAB3724800.1"/>
    </source>
</evidence>
<dbReference type="EMBL" id="CADIJS010000004">
    <property type="protein sequence ID" value="CAB3724800.1"/>
    <property type="molecule type" value="Genomic_DNA"/>
</dbReference>
<keyword evidence="2" id="KW-1185">Reference proteome</keyword>
<gene>
    <name evidence="1" type="ORF">LMG1873_04261</name>
</gene>
<evidence type="ECO:0008006" key="3">
    <source>
        <dbReference type="Google" id="ProtNLM"/>
    </source>
</evidence>
<dbReference type="RefSeq" id="WP_050729053.1">
    <property type="nucleotide sequence ID" value="NZ_CADIJS010000004.1"/>
</dbReference>
<protein>
    <recommendedName>
        <fullName evidence="3">2-polyprenyl-6-hydroxyphenol methylase</fullName>
    </recommendedName>
</protein>
<dbReference type="Gene3D" id="3.40.50.150">
    <property type="entry name" value="Vaccinia Virus protein VP39"/>
    <property type="match status" value="1"/>
</dbReference>
<comment type="caution">
    <text evidence="1">The sequence shown here is derived from an EMBL/GenBank/DDBJ whole genome shotgun (WGS) entry which is preliminary data.</text>
</comment>
<organism evidence="1 2">
    <name type="scientific">Achromobacter piechaudii</name>
    <dbReference type="NCBI Taxonomy" id="72556"/>
    <lineage>
        <taxon>Bacteria</taxon>
        <taxon>Pseudomonadati</taxon>
        <taxon>Pseudomonadota</taxon>
        <taxon>Betaproteobacteria</taxon>
        <taxon>Burkholderiales</taxon>
        <taxon>Alcaligenaceae</taxon>
        <taxon>Achromobacter</taxon>
    </lineage>
</organism>
<dbReference type="Proteomes" id="UP000494116">
    <property type="component" value="Unassembled WGS sequence"/>
</dbReference>
<dbReference type="SUPFAM" id="SSF53335">
    <property type="entry name" value="S-adenosyl-L-methionine-dependent methyltransferases"/>
    <property type="match status" value="1"/>
</dbReference>
<reference evidence="1 2" key="1">
    <citation type="submission" date="2020-04" db="EMBL/GenBank/DDBJ databases">
        <authorList>
            <person name="De Canck E."/>
        </authorList>
    </citation>
    <scope>NUCLEOTIDE SEQUENCE [LARGE SCALE GENOMIC DNA]</scope>
    <source>
        <strain evidence="1 2">LMG 1873</strain>
    </source>
</reference>
<proteinExistence type="predicted"/>
<accession>A0ABM8L1X5</accession>
<dbReference type="Pfam" id="PF13489">
    <property type="entry name" value="Methyltransf_23"/>
    <property type="match status" value="1"/>
</dbReference>
<dbReference type="CDD" id="cd02440">
    <property type="entry name" value="AdoMet_MTases"/>
    <property type="match status" value="1"/>
</dbReference>
<evidence type="ECO:0000313" key="2">
    <source>
        <dbReference type="Proteomes" id="UP000494116"/>
    </source>
</evidence>
<sequence>MRKDLNAVSSEYRPNGATEIENNLMLNWYPHRIIKRFNHAGSLLELGLGHGYTSRIFAQACERHVIVDGASDVIDQFLQNTPGFAGEIVQAYFEDYTPAEPFDIIVMGFILEHVDEPDLILARYRQYLKPGGKLYIAVPNGKSMNRRLGLELGLIDDIYSLNANDIALGHQRQYCRDTLTAAVMRAGYRITHEEGIYLKPLPLAVLKTLDDFDANLQAMLQVGIDFPDLCVALLMELELQ</sequence>
<name>A0ABM8L1X5_9BURK</name>
<dbReference type="InterPro" id="IPR029063">
    <property type="entry name" value="SAM-dependent_MTases_sf"/>
</dbReference>